<dbReference type="Gene3D" id="3.30.70.270">
    <property type="match status" value="1"/>
</dbReference>
<dbReference type="Pfam" id="PF17921">
    <property type="entry name" value="Integrase_H2C2"/>
    <property type="match status" value="1"/>
</dbReference>
<dbReference type="Gene3D" id="2.40.70.10">
    <property type="entry name" value="Acid Proteases"/>
    <property type="match status" value="1"/>
</dbReference>
<dbReference type="EMBL" id="JAOPHQ010000429">
    <property type="protein sequence ID" value="KAK0154531.1"/>
    <property type="molecule type" value="Genomic_DNA"/>
</dbReference>
<dbReference type="CDD" id="cd00303">
    <property type="entry name" value="retropepsin_like"/>
    <property type="match status" value="1"/>
</dbReference>
<reference evidence="3" key="1">
    <citation type="journal article" date="2023" name="Front. Mar. Sci.">
        <title>A new Merluccius polli reference genome to investigate the effects of global change in West African waters.</title>
        <authorList>
            <person name="Mateo J.L."/>
            <person name="Blanco-Fernandez C."/>
            <person name="Garcia-Vazquez E."/>
            <person name="Machado-Schiaffino G."/>
        </authorList>
    </citation>
    <scope>NUCLEOTIDE SEQUENCE</scope>
    <source>
        <strain evidence="3">C29</strain>
        <tissue evidence="3">Fin</tissue>
    </source>
</reference>
<dbReference type="Pfam" id="PF17919">
    <property type="entry name" value="RT_RNaseH_2"/>
    <property type="match status" value="1"/>
</dbReference>
<dbReference type="SUPFAM" id="SSF56672">
    <property type="entry name" value="DNA/RNA polymerases"/>
    <property type="match status" value="1"/>
</dbReference>
<protein>
    <recommendedName>
        <fullName evidence="1">Gypsy retrotransposon integrase-like protein 1</fullName>
    </recommendedName>
</protein>
<proteinExistence type="predicted"/>
<dbReference type="Gene3D" id="3.30.420.10">
    <property type="entry name" value="Ribonuclease H-like superfamily/Ribonuclease H"/>
    <property type="match status" value="1"/>
</dbReference>
<dbReference type="InterPro" id="IPR012337">
    <property type="entry name" value="RNaseH-like_sf"/>
</dbReference>
<dbReference type="SUPFAM" id="SSF53098">
    <property type="entry name" value="Ribonuclease H-like"/>
    <property type="match status" value="1"/>
</dbReference>
<dbReference type="FunFam" id="1.10.340.70:FF:000001">
    <property type="entry name" value="Retrovirus-related Pol polyprotein from transposon gypsy-like Protein"/>
    <property type="match status" value="1"/>
</dbReference>
<sequence length="1477" mass="163569">MSYIQGNTSTPLGIGRGRGRSMMLQFDSPVKGGVVHVMGGERVLAEATSAGGDRVTSQSHHTVPTPSTQVTATLTQNSVSPSPDVVSQMSDIIQHVGQQLADSIVARLSPAFSPPTPSTPTVHTAPANVSAHSLDLSHVQLAPHRKVKEPPTFRGDDSDTVDVHEWEDLMRDYIKRTNVKPEQQAEEMLIHLRGRAKDVVKVAMRNCGIDVTLNPDAIYAPLRRHFAAVPCSPLPLADFYTTLPKSNEGAYDYWLRLNQAADVAAGRLREQGKELHCPSLEVTRMFIKNCPSKELAMTFRSKTIDKWTAVEVQDVLDEYHTERGSWGAAGAVSRKPSENVYVNKVEVLHTVAPPPDSKDSHTPKSPDLAALERVITMLEKVLLERSTPTQANTTRHPRVKPFRIEGLNNLPCATQLPCAGVIHRICTAGKLVDLHQVEDGADPISVPPTGDIEDIESVFASACSSVPPDKTVIFQGTQRIQKSDSLFYTTVTAAGVSLKAMMDSGSTGCTLSVPAVQRLLQQNPDMRQYSADDVVIIGCGGHQVTPSAICDVEVEVYDCKMIIPMFVVPGQTDDMILGSNAIKTIIRLMRKTDGYWRLMSEPSSVFDEDCHDFFSLLSNTERWRGDTVPDKVGTLKLQRRVTLQPQSEHLVWGMLPASAPMSVGSTVVVEPTQARCRPRQVLVGRIVTPMWGDRCLPMKVINPTNEPIVLKRNTKLADVFPCVAAEDLSQPDHIQVHSQSMAGPMTPRSKEDVRRALDKLGLSDLDLDSCTHFIEDCSAKARPLFKLLSEQKTGGKTRRKRMRVNKRSSQVKLSADDWTSDCQDAFDTLKRELSHSVTLAHPDFEKPFILAVDASFDGIGAVLSQLQHVVTGKVQDAFRLTTNCQAFQTADDSTDVDLSPAQDTCMLSGGAIGADEVSAVLDAHRTGGVSLLSGASPSSLQLPDEDPSIVIPHSQLHNMQQQDGTVCRAFFYVQRHMKPNAHERAAESSSVLRLLKHWRKLTVRNGILYRVKRDSCIDRKILQFVVPESMKHHVLHGVHDAAGHQGRSRTLSLASERFFWTGMGRDVMMHVKHCQRCILGKTLEPDARAPLENIRTSAPMELVCIDFWTAETSDKKTTDVLVVTDHFSKLALAFPCRNQSAKQVARCLWDKFFCVYGFPKRIHSDQGANFESRLIKDLLEMAGVHKSHTTPYHPMGNGIAERFNRTLGDMIRTLPPQYKSKWPQMLRMLTFCYNCTVHETTGFAPFYLMFGRIPRLPIDIMFHHVMENDSIVSHHEFVNRLRKDLSEAAQVAQRRAYGEQDRHAKIYNRKVKGLPLTVGDRVLLANRGEKGRRKVADRWDSTPFDVVSVRAGVNVYRIRDSVTGKEKVVHRNMLLPVDFLMFPEQAGSQAVCGESQSSVPCGSGRSSVVDNQEVARSRTMTWLMQSPVQAEAGDESVVEGSVIAATSLVQSDKLSDCAPNVFDHDDSTPYLIISLSA</sequence>
<dbReference type="InterPro" id="IPR043128">
    <property type="entry name" value="Rev_trsase/Diguanyl_cyclase"/>
</dbReference>
<dbReference type="InterPro" id="IPR001584">
    <property type="entry name" value="Integrase_cat-core"/>
</dbReference>
<dbReference type="Proteomes" id="UP001174136">
    <property type="component" value="Unassembled WGS sequence"/>
</dbReference>
<comment type="caution">
    <text evidence="3">The sequence shown here is derived from an EMBL/GenBank/DDBJ whole genome shotgun (WGS) entry which is preliminary data.</text>
</comment>
<dbReference type="PROSITE" id="PS50994">
    <property type="entry name" value="INTEGRASE"/>
    <property type="match status" value="1"/>
</dbReference>
<evidence type="ECO:0000256" key="1">
    <source>
        <dbReference type="ARBA" id="ARBA00039658"/>
    </source>
</evidence>
<dbReference type="GO" id="GO:0003676">
    <property type="term" value="F:nucleic acid binding"/>
    <property type="evidence" value="ECO:0007669"/>
    <property type="project" value="InterPro"/>
</dbReference>
<dbReference type="Gene3D" id="1.10.340.70">
    <property type="match status" value="1"/>
</dbReference>
<dbReference type="GO" id="GO:0004519">
    <property type="term" value="F:endonuclease activity"/>
    <property type="evidence" value="ECO:0007669"/>
    <property type="project" value="UniProtKB-KW"/>
</dbReference>
<keyword evidence="4" id="KW-1185">Reference proteome</keyword>
<dbReference type="InterPro" id="IPR021109">
    <property type="entry name" value="Peptidase_aspartic_dom_sf"/>
</dbReference>
<accession>A0AA47P870</accession>
<gene>
    <name evidence="3" type="primary">POL_43</name>
    <name evidence="3" type="ORF">N1851_003368</name>
</gene>
<dbReference type="Pfam" id="PF00665">
    <property type="entry name" value="rve"/>
    <property type="match status" value="1"/>
</dbReference>
<evidence type="ECO:0000313" key="3">
    <source>
        <dbReference type="EMBL" id="KAK0154531.1"/>
    </source>
</evidence>
<evidence type="ECO:0000259" key="2">
    <source>
        <dbReference type="PROSITE" id="PS50994"/>
    </source>
</evidence>
<dbReference type="InterPro" id="IPR041588">
    <property type="entry name" value="Integrase_H2C2"/>
</dbReference>
<dbReference type="GO" id="GO:0015074">
    <property type="term" value="P:DNA integration"/>
    <property type="evidence" value="ECO:0007669"/>
    <property type="project" value="InterPro"/>
</dbReference>
<dbReference type="InterPro" id="IPR036397">
    <property type="entry name" value="RNaseH_sf"/>
</dbReference>
<dbReference type="InterPro" id="IPR043502">
    <property type="entry name" value="DNA/RNA_pol_sf"/>
</dbReference>
<evidence type="ECO:0000313" key="4">
    <source>
        <dbReference type="Proteomes" id="UP001174136"/>
    </source>
</evidence>
<dbReference type="PANTHER" id="PTHR37984">
    <property type="entry name" value="PROTEIN CBG26694"/>
    <property type="match status" value="1"/>
</dbReference>
<dbReference type="GO" id="GO:0016779">
    <property type="term" value="F:nucleotidyltransferase activity"/>
    <property type="evidence" value="ECO:0007669"/>
    <property type="project" value="UniProtKB-KW"/>
</dbReference>
<name>A0AA47P870_MERPO</name>
<feature type="domain" description="Integrase catalytic" evidence="2">
    <location>
        <begin position="1095"/>
        <end position="1253"/>
    </location>
</feature>
<dbReference type="SUPFAM" id="SSF50630">
    <property type="entry name" value="Acid proteases"/>
    <property type="match status" value="1"/>
</dbReference>
<dbReference type="PANTHER" id="PTHR37984:SF15">
    <property type="entry name" value="INTEGRASE CATALYTIC DOMAIN-CONTAINING PROTEIN"/>
    <property type="match status" value="1"/>
</dbReference>
<organism evidence="3 4">
    <name type="scientific">Merluccius polli</name>
    <name type="common">Benguela hake</name>
    <name type="synonym">Merluccius cadenati</name>
    <dbReference type="NCBI Taxonomy" id="89951"/>
    <lineage>
        <taxon>Eukaryota</taxon>
        <taxon>Metazoa</taxon>
        <taxon>Chordata</taxon>
        <taxon>Craniata</taxon>
        <taxon>Vertebrata</taxon>
        <taxon>Euteleostomi</taxon>
        <taxon>Actinopterygii</taxon>
        <taxon>Neopterygii</taxon>
        <taxon>Teleostei</taxon>
        <taxon>Neoteleostei</taxon>
        <taxon>Acanthomorphata</taxon>
        <taxon>Zeiogadaria</taxon>
        <taxon>Gadariae</taxon>
        <taxon>Gadiformes</taxon>
        <taxon>Gadoidei</taxon>
        <taxon>Merlucciidae</taxon>
        <taxon>Merluccius</taxon>
    </lineage>
</organism>
<dbReference type="InterPro" id="IPR041577">
    <property type="entry name" value="RT_RNaseH_2"/>
</dbReference>
<dbReference type="FunFam" id="3.30.420.10:FF:000032">
    <property type="entry name" value="Retrovirus-related Pol polyprotein from transposon 297-like Protein"/>
    <property type="match status" value="1"/>
</dbReference>
<dbReference type="InterPro" id="IPR050951">
    <property type="entry name" value="Retrovirus_Pol_polyprotein"/>
</dbReference>